<feature type="compositionally biased region" description="Low complexity" evidence="1">
    <location>
        <begin position="16"/>
        <end position="28"/>
    </location>
</feature>
<organism evidence="2 3">
    <name type="scientific">Lithospermum erythrorhizon</name>
    <name type="common">Purple gromwell</name>
    <name type="synonym">Lithospermum officinale var. erythrorhizon</name>
    <dbReference type="NCBI Taxonomy" id="34254"/>
    <lineage>
        <taxon>Eukaryota</taxon>
        <taxon>Viridiplantae</taxon>
        <taxon>Streptophyta</taxon>
        <taxon>Embryophyta</taxon>
        <taxon>Tracheophyta</taxon>
        <taxon>Spermatophyta</taxon>
        <taxon>Magnoliopsida</taxon>
        <taxon>eudicotyledons</taxon>
        <taxon>Gunneridae</taxon>
        <taxon>Pentapetalae</taxon>
        <taxon>asterids</taxon>
        <taxon>lamiids</taxon>
        <taxon>Boraginales</taxon>
        <taxon>Boraginaceae</taxon>
        <taxon>Boraginoideae</taxon>
        <taxon>Lithospermeae</taxon>
        <taxon>Lithospermum</taxon>
    </lineage>
</organism>
<name>A0AAV3RR55_LITER</name>
<feature type="region of interest" description="Disordered" evidence="1">
    <location>
        <begin position="245"/>
        <end position="272"/>
    </location>
</feature>
<dbReference type="PANTHER" id="PTHR35696:SF1">
    <property type="entry name" value="ELECTRON CARRIER_IRON ION-BINDING PROTEIN"/>
    <property type="match status" value="1"/>
</dbReference>
<reference evidence="2 3" key="1">
    <citation type="submission" date="2024-01" db="EMBL/GenBank/DDBJ databases">
        <title>The complete chloroplast genome sequence of Lithospermum erythrorhizon: insights into the phylogenetic relationship among Boraginaceae species and the maternal lineages of purple gromwells.</title>
        <authorList>
            <person name="Okada T."/>
            <person name="Watanabe K."/>
        </authorList>
    </citation>
    <scope>NUCLEOTIDE SEQUENCE [LARGE SCALE GENOMIC DNA]</scope>
</reference>
<evidence type="ECO:0000256" key="1">
    <source>
        <dbReference type="SAM" id="MobiDB-lite"/>
    </source>
</evidence>
<dbReference type="Proteomes" id="UP001454036">
    <property type="component" value="Unassembled WGS sequence"/>
</dbReference>
<feature type="region of interest" description="Disordered" evidence="1">
    <location>
        <begin position="79"/>
        <end position="105"/>
    </location>
</feature>
<protein>
    <submittedName>
        <fullName evidence="2">Uncharacterized protein</fullName>
    </submittedName>
</protein>
<proteinExistence type="predicted"/>
<feature type="compositionally biased region" description="Acidic residues" evidence="1">
    <location>
        <begin position="248"/>
        <end position="259"/>
    </location>
</feature>
<evidence type="ECO:0000313" key="3">
    <source>
        <dbReference type="Proteomes" id="UP001454036"/>
    </source>
</evidence>
<feature type="region of interest" description="Disordered" evidence="1">
    <location>
        <begin position="309"/>
        <end position="342"/>
    </location>
</feature>
<feature type="compositionally biased region" description="Polar residues" evidence="1">
    <location>
        <begin position="84"/>
        <end position="102"/>
    </location>
</feature>
<accession>A0AAV3RR55</accession>
<dbReference type="AlphaFoldDB" id="A0AAV3RR55"/>
<feature type="region of interest" description="Disordered" evidence="1">
    <location>
        <begin position="1"/>
        <end position="37"/>
    </location>
</feature>
<keyword evidence="3" id="KW-1185">Reference proteome</keyword>
<dbReference type="EMBL" id="BAABME010010849">
    <property type="protein sequence ID" value="GAA0182510.1"/>
    <property type="molecule type" value="Genomic_DNA"/>
</dbReference>
<comment type="caution">
    <text evidence="2">The sequence shown here is derived from an EMBL/GenBank/DDBJ whole genome shotgun (WGS) entry which is preliminary data.</text>
</comment>
<evidence type="ECO:0000313" key="2">
    <source>
        <dbReference type="EMBL" id="GAA0182510.1"/>
    </source>
</evidence>
<sequence>MAAISPAAVISHDGDATSTASPTTTLPSKNQRSQNKPKCIKCGNVARSRCPFQSCKNCCAKAQNPCHIHVLKGSSNIPEKLPSCGTSKVDQQSTESSQSGGNTPHRIASLRQLSSSFAQFNNLQSPAKSRKPLTQKDAQVLNEWRFSKLKEFKDGEVGAENEAFDRYRQNVGLLEEVFSVNTVSNGETDYKVNSRDSPEKSEDDSQAELISGFKLKFRSNPVRVENMKRRMQYVVDQGLRELRQFESDNGDDDPSDIDDLGNRPKRPKSGISERASTLSDLMDKLNNARNEEDIQACVEMKSQLYNQNNLTSEVKSDDTDASTTPLEEDGSSADEKSVYSPPKWFTTTTIDQESLARIDAHFCSLEDIEDL</sequence>
<dbReference type="PANTHER" id="PTHR35696">
    <property type="entry name" value="ELECTRON CARRIER/IRON ION-BINDING PROTEIN"/>
    <property type="match status" value="1"/>
</dbReference>
<dbReference type="Pfam" id="PF05142">
    <property type="entry name" value="DUF702"/>
    <property type="match status" value="1"/>
</dbReference>
<gene>
    <name evidence="2" type="ORF">LIER_30385</name>
</gene>